<organism evidence="7 8">
    <name type="scientific">Mucilaginibacter terrenus</name>
    <dbReference type="NCBI Taxonomy" id="2482727"/>
    <lineage>
        <taxon>Bacteria</taxon>
        <taxon>Pseudomonadati</taxon>
        <taxon>Bacteroidota</taxon>
        <taxon>Sphingobacteriia</taxon>
        <taxon>Sphingobacteriales</taxon>
        <taxon>Sphingobacteriaceae</taxon>
        <taxon>Mucilaginibacter</taxon>
    </lineage>
</organism>
<gene>
    <name evidence="7" type="ORF">DYU05_15370</name>
</gene>
<keyword evidence="5" id="KW-0742">SOS response</keyword>
<dbReference type="InterPro" id="IPR050116">
    <property type="entry name" value="DNA_polymerase-Y"/>
</dbReference>
<comment type="similarity">
    <text evidence="1">Belongs to the DNA polymerase type-Y family.</text>
</comment>
<reference evidence="7 8" key="1">
    <citation type="submission" date="2018-08" db="EMBL/GenBank/DDBJ databases">
        <title>Mucilaginibacter terrae sp. nov., isolated from manganese diggings.</title>
        <authorList>
            <person name="Huang Y."/>
            <person name="Zhou Z."/>
        </authorList>
    </citation>
    <scope>NUCLEOTIDE SEQUENCE [LARGE SCALE GENOMIC DNA]</scope>
    <source>
        <strain evidence="7 8">ZH6</strain>
    </source>
</reference>
<comment type="caution">
    <text evidence="7">The sequence shown here is derived from an EMBL/GenBank/DDBJ whole genome shotgun (WGS) entry which is preliminary data.</text>
</comment>
<dbReference type="InterPro" id="IPR043502">
    <property type="entry name" value="DNA/RNA_pol_sf"/>
</dbReference>
<dbReference type="Pfam" id="PF00817">
    <property type="entry name" value="IMS"/>
    <property type="match status" value="1"/>
</dbReference>
<evidence type="ECO:0000256" key="5">
    <source>
        <dbReference type="ARBA" id="ARBA00023236"/>
    </source>
</evidence>
<protein>
    <submittedName>
        <fullName evidence="7">Y-family DNA polymerase</fullName>
    </submittedName>
</protein>
<evidence type="ECO:0000256" key="2">
    <source>
        <dbReference type="ARBA" id="ARBA00022763"/>
    </source>
</evidence>
<dbReference type="OrthoDB" id="9808813at2"/>
<dbReference type="GO" id="GO:0042276">
    <property type="term" value="P:error-prone translesion synthesis"/>
    <property type="evidence" value="ECO:0007669"/>
    <property type="project" value="TreeGrafter"/>
</dbReference>
<dbReference type="InterPro" id="IPR017961">
    <property type="entry name" value="DNA_pol_Y-fam_little_finger"/>
</dbReference>
<dbReference type="RefSeq" id="WP_117384034.1">
    <property type="nucleotide sequence ID" value="NZ_QWDE01000003.1"/>
</dbReference>
<evidence type="ECO:0000313" key="7">
    <source>
        <dbReference type="EMBL" id="RFZ82008.1"/>
    </source>
</evidence>
<dbReference type="Proteomes" id="UP000260823">
    <property type="component" value="Unassembled WGS sequence"/>
</dbReference>
<name>A0A3E2NM10_9SPHI</name>
<evidence type="ECO:0000259" key="6">
    <source>
        <dbReference type="PROSITE" id="PS50173"/>
    </source>
</evidence>
<dbReference type="GO" id="GO:0009432">
    <property type="term" value="P:SOS response"/>
    <property type="evidence" value="ECO:0007669"/>
    <property type="project" value="UniProtKB-KW"/>
</dbReference>
<evidence type="ECO:0000256" key="3">
    <source>
        <dbReference type="ARBA" id="ARBA00023199"/>
    </source>
</evidence>
<dbReference type="Gene3D" id="3.40.1170.60">
    <property type="match status" value="1"/>
</dbReference>
<dbReference type="Pfam" id="PF11799">
    <property type="entry name" value="IMS_C"/>
    <property type="match status" value="1"/>
</dbReference>
<dbReference type="CDD" id="cd01700">
    <property type="entry name" value="PolY_Pol_V_umuC"/>
    <property type="match status" value="1"/>
</dbReference>
<feature type="domain" description="UmuC" evidence="6">
    <location>
        <begin position="2"/>
        <end position="186"/>
    </location>
</feature>
<dbReference type="AlphaFoldDB" id="A0A3E2NM10"/>
<keyword evidence="3" id="KW-0741">SOS mutagenesis</keyword>
<evidence type="ECO:0000256" key="4">
    <source>
        <dbReference type="ARBA" id="ARBA00023204"/>
    </source>
</evidence>
<dbReference type="InterPro" id="IPR025188">
    <property type="entry name" value="DUF4113"/>
</dbReference>
<dbReference type="PANTHER" id="PTHR11076">
    <property type="entry name" value="DNA REPAIR POLYMERASE UMUC / TRANSFERASE FAMILY MEMBER"/>
    <property type="match status" value="1"/>
</dbReference>
<dbReference type="PANTHER" id="PTHR11076:SF34">
    <property type="entry name" value="PROTEIN UMUC"/>
    <property type="match status" value="1"/>
</dbReference>
<evidence type="ECO:0000313" key="8">
    <source>
        <dbReference type="Proteomes" id="UP000260823"/>
    </source>
</evidence>
<accession>A0A3E2NM10</accession>
<dbReference type="SUPFAM" id="SSF56672">
    <property type="entry name" value="DNA/RNA polymerases"/>
    <property type="match status" value="1"/>
</dbReference>
<dbReference type="Gene3D" id="3.30.70.270">
    <property type="match status" value="1"/>
</dbReference>
<dbReference type="InterPro" id="IPR043128">
    <property type="entry name" value="Rev_trsase/Diguanyl_cyclase"/>
</dbReference>
<dbReference type="InterPro" id="IPR001126">
    <property type="entry name" value="UmuC"/>
</dbReference>
<sequence>MIGIIDCNNFYASCERNFDPSINGLPVVVFSNNDGAIIARSEEAKALGITMAIPIFEVKKLMQKHNIIGYSSNYTLYGDMSARIKSIIRDFFHDVEDYSIDESFVSCKGFKYRDLFTYVKDARDKISHWSGVPVSIGIGATKTLAKVANRIAKKKYRDVGVYIIDTEEKRLDALRNTDVTDVWGVGHRIGKRLNSVGVFNAYDLSMVDEDWAKRQFSVVLQRTVYELQGLSCIPLELVQPAKQNIASQKSFGIYQTEFEPISEALANYTARVAEKLRKQKFVAGGLTVWLGTNNFSKTDAQYFPEISTVCDVPTDYTPYLIKRAVEGLKAIYRKGYLYKRVGVMLTDLRNNTDGTQNLFLADTRNKEIEIIKKVDRINRLNGRDTVRSAQQGFAREWKMKQEHLSPKYTTRLQDIITIK</sequence>
<evidence type="ECO:0000256" key="1">
    <source>
        <dbReference type="ARBA" id="ARBA00010945"/>
    </source>
</evidence>
<dbReference type="EMBL" id="QWDE01000003">
    <property type="protein sequence ID" value="RFZ82008.1"/>
    <property type="molecule type" value="Genomic_DNA"/>
</dbReference>
<dbReference type="Pfam" id="PF13438">
    <property type="entry name" value="DUF4113"/>
    <property type="match status" value="1"/>
</dbReference>
<dbReference type="GO" id="GO:0006281">
    <property type="term" value="P:DNA repair"/>
    <property type="evidence" value="ECO:0007669"/>
    <property type="project" value="UniProtKB-KW"/>
</dbReference>
<proteinExistence type="inferred from homology"/>
<keyword evidence="2" id="KW-0227">DNA damage</keyword>
<keyword evidence="4" id="KW-0234">DNA repair</keyword>
<dbReference type="GO" id="GO:0005829">
    <property type="term" value="C:cytosol"/>
    <property type="evidence" value="ECO:0007669"/>
    <property type="project" value="TreeGrafter"/>
</dbReference>
<dbReference type="GO" id="GO:0003684">
    <property type="term" value="F:damaged DNA binding"/>
    <property type="evidence" value="ECO:0007669"/>
    <property type="project" value="InterPro"/>
</dbReference>
<keyword evidence="8" id="KW-1185">Reference proteome</keyword>
<dbReference type="Gene3D" id="1.10.150.20">
    <property type="entry name" value="5' to 3' exonuclease, C-terminal subdomain"/>
    <property type="match status" value="1"/>
</dbReference>
<dbReference type="PROSITE" id="PS50173">
    <property type="entry name" value="UMUC"/>
    <property type="match status" value="1"/>
</dbReference>
<dbReference type="GO" id="GO:0003887">
    <property type="term" value="F:DNA-directed DNA polymerase activity"/>
    <property type="evidence" value="ECO:0007669"/>
    <property type="project" value="TreeGrafter"/>
</dbReference>